<feature type="domain" description="EngB-type G" evidence="11">
    <location>
        <begin position="23"/>
        <end position="269"/>
    </location>
</feature>
<keyword evidence="3 10" id="KW-0132">Cell division</keyword>
<name>V8C7U4_9HELI</name>
<dbReference type="OrthoDB" id="9804921at2"/>
<gene>
    <name evidence="10" type="primary">engB</name>
    <name evidence="12" type="ORF">HMPREF2086_01268</name>
</gene>
<dbReference type="eggNOG" id="COG0218">
    <property type="taxonomic scope" value="Bacteria"/>
</dbReference>
<dbReference type="GO" id="GO:0005525">
    <property type="term" value="F:GTP binding"/>
    <property type="evidence" value="ECO:0007669"/>
    <property type="project" value="UniProtKB-UniRule"/>
</dbReference>
<dbReference type="SUPFAM" id="SSF52540">
    <property type="entry name" value="P-loop containing nucleoside triphosphate hydrolases"/>
    <property type="match status" value="1"/>
</dbReference>
<accession>V8C7U4</accession>
<comment type="similarity">
    <text evidence="2 10">Belongs to the TRAFAC class TrmE-Era-EngA-EngB-Septin-like GTPase superfamily. EngB GTPase family.</text>
</comment>
<dbReference type="HOGENOM" id="CLU_033732_3_2_7"/>
<evidence type="ECO:0000313" key="13">
    <source>
        <dbReference type="Proteomes" id="UP000018731"/>
    </source>
</evidence>
<keyword evidence="7 10" id="KW-0342">GTP-binding</keyword>
<evidence type="ECO:0000256" key="1">
    <source>
        <dbReference type="ARBA" id="ARBA00001946"/>
    </source>
</evidence>
<evidence type="ECO:0000256" key="7">
    <source>
        <dbReference type="ARBA" id="ARBA00023134"/>
    </source>
</evidence>
<dbReference type="PATRIC" id="fig|1357400.3.peg.1701"/>
<protein>
    <recommendedName>
        <fullName evidence="10">Probable GTP-binding protein EngB</fullName>
    </recommendedName>
</protein>
<evidence type="ECO:0000256" key="2">
    <source>
        <dbReference type="ARBA" id="ARBA00009638"/>
    </source>
</evidence>
<comment type="cofactor">
    <cofactor evidence="1">
        <name>Mg(2+)</name>
        <dbReference type="ChEBI" id="CHEBI:18420"/>
    </cofactor>
</comment>
<evidence type="ECO:0000313" key="12">
    <source>
        <dbReference type="EMBL" id="ETD23463.1"/>
    </source>
</evidence>
<dbReference type="InterPro" id="IPR030393">
    <property type="entry name" value="G_ENGB_dom"/>
</dbReference>
<evidence type="ECO:0000256" key="9">
    <source>
        <dbReference type="ARBA" id="ARBA00023306"/>
    </source>
</evidence>
<dbReference type="Proteomes" id="UP000018731">
    <property type="component" value="Unassembled WGS sequence"/>
</dbReference>
<dbReference type="EMBL" id="AZJI01000005">
    <property type="protein sequence ID" value="ETD23463.1"/>
    <property type="molecule type" value="Genomic_DNA"/>
</dbReference>
<dbReference type="PANTHER" id="PTHR11649:SF13">
    <property type="entry name" value="ENGB-TYPE G DOMAIN-CONTAINING PROTEIN"/>
    <property type="match status" value="1"/>
</dbReference>
<dbReference type="Gene3D" id="3.40.50.300">
    <property type="entry name" value="P-loop containing nucleotide triphosphate hydrolases"/>
    <property type="match status" value="1"/>
</dbReference>
<dbReference type="HAMAP" id="MF_00321">
    <property type="entry name" value="GTPase_EngB"/>
    <property type="match status" value="1"/>
</dbReference>
<dbReference type="PROSITE" id="PS51706">
    <property type="entry name" value="G_ENGB"/>
    <property type="match status" value="1"/>
</dbReference>
<dbReference type="GO" id="GO:0005829">
    <property type="term" value="C:cytosol"/>
    <property type="evidence" value="ECO:0007669"/>
    <property type="project" value="TreeGrafter"/>
</dbReference>
<evidence type="ECO:0000259" key="11">
    <source>
        <dbReference type="PROSITE" id="PS51706"/>
    </source>
</evidence>
<organism evidence="12 13">
    <name type="scientific">Helicobacter macacae MIT 99-5501</name>
    <dbReference type="NCBI Taxonomy" id="1357400"/>
    <lineage>
        <taxon>Bacteria</taxon>
        <taxon>Pseudomonadati</taxon>
        <taxon>Campylobacterota</taxon>
        <taxon>Epsilonproteobacteria</taxon>
        <taxon>Campylobacterales</taxon>
        <taxon>Helicobacteraceae</taxon>
        <taxon>Helicobacter</taxon>
    </lineage>
</organism>
<dbReference type="CDD" id="cd01876">
    <property type="entry name" value="YihA_EngB"/>
    <property type="match status" value="1"/>
</dbReference>
<keyword evidence="13" id="KW-1185">Reference proteome</keyword>
<dbReference type="InterPro" id="IPR019987">
    <property type="entry name" value="GTP-bd_ribosome_bio_YsxC"/>
</dbReference>
<evidence type="ECO:0000256" key="6">
    <source>
        <dbReference type="ARBA" id="ARBA00022842"/>
    </source>
</evidence>
<dbReference type="InterPro" id="IPR027417">
    <property type="entry name" value="P-loop_NTPase"/>
</dbReference>
<keyword evidence="6" id="KW-0460">Magnesium</keyword>
<reference evidence="12 13" key="1">
    <citation type="journal article" date="2014" name="Genome Announc.">
        <title>Draft genome sequences of six enterohepatic helicobacter species isolated from humans and one from rhesus macaques.</title>
        <authorList>
            <person name="Shen Z."/>
            <person name="Sheh A."/>
            <person name="Young S.K."/>
            <person name="Abouelliel A."/>
            <person name="Ward D.V."/>
            <person name="Earl A.M."/>
            <person name="Fox J.G."/>
        </authorList>
    </citation>
    <scope>NUCLEOTIDE SEQUENCE [LARGE SCALE GENOMIC DNA]</scope>
    <source>
        <strain evidence="12 13">MIT 99-5501</strain>
    </source>
</reference>
<dbReference type="InterPro" id="IPR006073">
    <property type="entry name" value="GTP-bd"/>
</dbReference>
<dbReference type="Pfam" id="PF01926">
    <property type="entry name" value="MMR_HSR1"/>
    <property type="match status" value="1"/>
</dbReference>
<keyword evidence="8 10" id="KW-0717">Septation</keyword>
<evidence type="ECO:0000256" key="4">
    <source>
        <dbReference type="ARBA" id="ARBA00022723"/>
    </source>
</evidence>
<evidence type="ECO:0000256" key="10">
    <source>
        <dbReference type="HAMAP-Rule" id="MF_00321"/>
    </source>
</evidence>
<dbReference type="PANTHER" id="PTHR11649">
    <property type="entry name" value="MSS1/TRME-RELATED GTP-BINDING PROTEIN"/>
    <property type="match status" value="1"/>
</dbReference>
<keyword evidence="4" id="KW-0479">Metal-binding</keyword>
<comment type="caution">
    <text evidence="12">The sequence shown here is derived from an EMBL/GenBank/DDBJ whole genome shotgun (WGS) entry which is preliminary data.</text>
</comment>
<dbReference type="AlphaFoldDB" id="V8C7U4"/>
<keyword evidence="9 10" id="KW-0131">Cell cycle</keyword>
<sequence length="279" mass="31012">MIRTRFSKFITSASSTKNAPPPLYSEVVFLGRSNVGKSTLINEILESNLAKSSSTPGKTKLINFFTTQWVRECDRVQAKSSTEQKADFIKSSAKLGVDFAKTDAKSSVESGAKSSADFGCESSVNFSEKSSIESSVDSPKVLEFCLIDLPGIGYAKVSKTELKQWQQNLWRFINERKSIKLFLHLIDSRHTDLAIDFALKNSILSLLNADQQYLQVFTKADKLSKNDLAKLHQKNSQNNAIIMAYNDKIPKKYGGKEALREAIFDGVLGICASSKEMRT</sequence>
<dbReference type="GO" id="GO:0000917">
    <property type="term" value="P:division septum assembly"/>
    <property type="evidence" value="ECO:0007669"/>
    <property type="project" value="UniProtKB-KW"/>
</dbReference>
<dbReference type="STRING" id="1357400.HMPREF2086_01268"/>
<comment type="function">
    <text evidence="10">Necessary for normal cell division and for the maintenance of normal septation.</text>
</comment>
<evidence type="ECO:0000256" key="5">
    <source>
        <dbReference type="ARBA" id="ARBA00022741"/>
    </source>
</evidence>
<dbReference type="RefSeq" id="WP_023928010.1">
    <property type="nucleotide sequence ID" value="NZ_KI669454.1"/>
</dbReference>
<evidence type="ECO:0000256" key="3">
    <source>
        <dbReference type="ARBA" id="ARBA00022618"/>
    </source>
</evidence>
<proteinExistence type="inferred from homology"/>
<dbReference type="GO" id="GO:0046872">
    <property type="term" value="F:metal ion binding"/>
    <property type="evidence" value="ECO:0007669"/>
    <property type="project" value="UniProtKB-KW"/>
</dbReference>
<keyword evidence="5 10" id="KW-0547">Nucleotide-binding</keyword>
<evidence type="ECO:0000256" key="8">
    <source>
        <dbReference type="ARBA" id="ARBA00023210"/>
    </source>
</evidence>